<accession>A0A837HQV2</accession>
<dbReference type="EMBL" id="LBWL01000002">
    <property type="protein sequence ID" value="KKR09554.1"/>
    <property type="molecule type" value="Genomic_DNA"/>
</dbReference>
<evidence type="ECO:0000313" key="1">
    <source>
        <dbReference type="EMBL" id="KKR09554.1"/>
    </source>
</evidence>
<evidence type="ECO:0000313" key="2">
    <source>
        <dbReference type="Proteomes" id="UP000033996"/>
    </source>
</evidence>
<comment type="caution">
    <text evidence="1">The sequence shown here is derived from an EMBL/GenBank/DDBJ whole genome shotgun (WGS) entry which is preliminary data.</text>
</comment>
<sequence length="189" mass="20639">MEKNLKNKAILIKGKEYVQVSHRIIFFNEKYGEGCIGTELVTSPESDHIIIKATVYPEGLQGRKFTGYSQATIGDGMVNKTSALENAETSAVGRALALMGIGVIDSVASVDEINKATGSKGKEKSGSFCSACGLEGTISAKTGKPYCPNFLRHKNDNVKYTLTTKEEDEKTIEYDKQNAEDFKNDKPPF</sequence>
<dbReference type="Proteomes" id="UP000033996">
    <property type="component" value="Unassembled WGS sequence"/>
</dbReference>
<reference evidence="1 2" key="1">
    <citation type="journal article" date="2015" name="Nature">
        <title>rRNA introns, odd ribosomes, and small enigmatic genomes across a large radiation of phyla.</title>
        <authorList>
            <person name="Brown C.T."/>
            <person name="Hug L.A."/>
            <person name="Thomas B.C."/>
            <person name="Sharon I."/>
            <person name="Castelle C.J."/>
            <person name="Singh A."/>
            <person name="Wilkins M.J."/>
            <person name="Williams K.H."/>
            <person name="Banfield J.F."/>
        </authorList>
    </citation>
    <scope>NUCLEOTIDE SEQUENCE [LARGE SCALE GENOMIC DNA]</scope>
</reference>
<name>A0A837HQV2_9BACT</name>
<proteinExistence type="predicted"/>
<protein>
    <submittedName>
        <fullName evidence="1">Uncharacterized protein</fullName>
    </submittedName>
</protein>
<dbReference type="AlphaFoldDB" id="A0A837HQV2"/>
<organism evidence="1 2">
    <name type="scientific">Candidatus Yanofskybacteria bacterium GW2011_GWD1_39_16</name>
    <dbReference type="NCBI Taxonomy" id="1619030"/>
    <lineage>
        <taxon>Bacteria</taxon>
        <taxon>Candidatus Yanofskyibacteriota</taxon>
    </lineage>
</organism>
<gene>
    <name evidence="1" type="ORF">UT35_C0002G0004</name>
</gene>